<dbReference type="InterPro" id="IPR051276">
    <property type="entry name" value="Saccharopine_DH-like_oxidrdct"/>
</dbReference>
<accession>A0A165KR76</accession>
<proteinExistence type="inferred from homology"/>
<keyword evidence="2" id="KW-0472">Membrane</keyword>
<dbReference type="SUPFAM" id="SSF51735">
    <property type="entry name" value="NAD(P)-binding Rossmann-fold domains"/>
    <property type="match status" value="1"/>
</dbReference>
<dbReference type="PANTHER" id="PTHR12286">
    <property type="entry name" value="SACCHAROPINE DEHYDROGENASE-LIKE OXIDOREDUCTASE"/>
    <property type="match status" value="1"/>
</dbReference>
<keyword evidence="2" id="KW-0812">Transmembrane</keyword>
<evidence type="ECO:0000259" key="3">
    <source>
        <dbReference type="Pfam" id="PF03435"/>
    </source>
</evidence>
<evidence type="ECO:0000313" key="5">
    <source>
        <dbReference type="Proteomes" id="UP000077266"/>
    </source>
</evidence>
<evidence type="ECO:0000256" key="2">
    <source>
        <dbReference type="SAM" id="Phobius"/>
    </source>
</evidence>
<dbReference type="GO" id="GO:0005886">
    <property type="term" value="C:plasma membrane"/>
    <property type="evidence" value="ECO:0007669"/>
    <property type="project" value="TreeGrafter"/>
</dbReference>
<keyword evidence="2" id="KW-1133">Transmembrane helix</keyword>
<keyword evidence="5" id="KW-1185">Reference proteome</keyword>
<dbReference type="AlphaFoldDB" id="A0A165KR76"/>
<reference evidence="4 5" key="1">
    <citation type="journal article" date="2016" name="Mol. Biol. Evol.">
        <title>Comparative Genomics of Early-Diverging Mushroom-Forming Fungi Provides Insights into the Origins of Lignocellulose Decay Capabilities.</title>
        <authorList>
            <person name="Nagy L.G."/>
            <person name="Riley R."/>
            <person name="Tritt A."/>
            <person name="Adam C."/>
            <person name="Daum C."/>
            <person name="Floudas D."/>
            <person name="Sun H."/>
            <person name="Yadav J.S."/>
            <person name="Pangilinan J."/>
            <person name="Larsson K.H."/>
            <person name="Matsuura K."/>
            <person name="Barry K."/>
            <person name="Labutti K."/>
            <person name="Kuo R."/>
            <person name="Ohm R.A."/>
            <person name="Bhattacharya S.S."/>
            <person name="Shirouzu T."/>
            <person name="Yoshinaga Y."/>
            <person name="Martin F.M."/>
            <person name="Grigoriev I.V."/>
            <person name="Hibbett D.S."/>
        </authorList>
    </citation>
    <scope>NUCLEOTIDE SEQUENCE [LARGE SCALE GENOMIC DNA]</scope>
    <source>
        <strain evidence="4 5">HHB12029</strain>
    </source>
</reference>
<dbReference type="Pfam" id="PF03435">
    <property type="entry name" value="Sacchrp_dh_NADP"/>
    <property type="match status" value="1"/>
</dbReference>
<dbReference type="InterPro" id="IPR036291">
    <property type="entry name" value="NAD(P)-bd_dom_sf"/>
</dbReference>
<dbReference type="Gene3D" id="3.40.50.720">
    <property type="entry name" value="NAD(P)-binding Rossmann-like Domain"/>
    <property type="match status" value="1"/>
</dbReference>
<organism evidence="4 5">
    <name type="scientific">Exidia glandulosa HHB12029</name>
    <dbReference type="NCBI Taxonomy" id="1314781"/>
    <lineage>
        <taxon>Eukaryota</taxon>
        <taxon>Fungi</taxon>
        <taxon>Dikarya</taxon>
        <taxon>Basidiomycota</taxon>
        <taxon>Agaricomycotina</taxon>
        <taxon>Agaricomycetes</taxon>
        <taxon>Auriculariales</taxon>
        <taxon>Exidiaceae</taxon>
        <taxon>Exidia</taxon>
    </lineage>
</organism>
<sequence length="427" mass="45710">MADVDILVLGATGFTGKLVTKYLASHPEKSSFKLGISVRTKAKGAALLAQLALAPDSVTIIELDVTDSTLLNASIARTKVIINTVGPFWKYSTPVITACARLGKHYVDLTGETFWIYSVLRQVDTLASHTGAIIIPSCGLDSLPADLSAFLSVRTLQNYCDARQITWSGAGRSLTGYDMPLSPSGGTLETMAVALSSVPRDVLSDSMQPYALSPVKGTDSPVHRALYRMRDASFSWGSFFIMSPANRAIVHRSWGMFELQAQLFRGPSASYGAKFQYDEFLAASNPLSALLSSITIAIAGLFILLPPVRWMIKKAIPPGSGPSEKAMNKGHIKATNVTELSDDTSIRARTDFVGKGDPGYLLTSVMISEAALGLLFTAPEKLGPLAATGGLLTPATALGSVLPDRLRRTGLFEISSHIVDDEPKKDR</sequence>
<dbReference type="EMBL" id="KV425939">
    <property type="protein sequence ID" value="KZV96731.1"/>
    <property type="molecule type" value="Genomic_DNA"/>
</dbReference>
<gene>
    <name evidence="4" type="ORF">EXIGLDRAFT_765114</name>
</gene>
<dbReference type="GO" id="GO:0005739">
    <property type="term" value="C:mitochondrion"/>
    <property type="evidence" value="ECO:0007669"/>
    <property type="project" value="TreeGrafter"/>
</dbReference>
<evidence type="ECO:0000256" key="1">
    <source>
        <dbReference type="ARBA" id="ARBA00038048"/>
    </source>
</evidence>
<feature type="domain" description="Saccharopine dehydrogenase NADP binding" evidence="3">
    <location>
        <begin position="6"/>
        <end position="111"/>
    </location>
</feature>
<dbReference type="GO" id="GO:0005811">
    <property type="term" value="C:lipid droplet"/>
    <property type="evidence" value="ECO:0007669"/>
    <property type="project" value="TreeGrafter"/>
</dbReference>
<dbReference type="OrthoDB" id="10268090at2759"/>
<dbReference type="Proteomes" id="UP000077266">
    <property type="component" value="Unassembled WGS sequence"/>
</dbReference>
<evidence type="ECO:0000313" key="4">
    <source>
        <dbReference type="EMBL" id="KZV96731.1"/>
    </source>
</evidence>
<dbReference type="GO" id="GO:0009247">
    <property type="term" value="P:glycolipid biosynthetic process"/>
    <property type="evidence" value="ECO:0007669"/>
    <property type="project" value="TreeGrafter"/>
</dbReference>
<dbReference type="PANTHER" id="PTHR12286:SF5">
    <property type="entry name" value="SACCHAROPINE DEHYDROGENASE-LIKE OXIDOREDUCTASE"/>
    <property type="match status" value="1"/>
</dbReference>
<dbReference type="InterPro" id="IPR005097">
    <property type="entry name" value="Sacchrp_dh_NADP-bd"/>
</dbReference>
<comment type="similarity">
    <text evidence="1">Belongs to the saccharopine dehydrogenase family.</text>
</comment>
<dbReference type="InParanoid" id="A0A165KR76"/>
<name>A0A165KR76_EXIGL</name>
<protein>
    <submittedName>
        <fullName evidence="4">Saccharopine dehydrogenase</fullName>
    </submittedName>
</protein>
<feature type="transmembrane region" description="Helical" evidence="2">
    <location>
        <begin position="287"/>
        <end position="305"/>
    </location>
</feature>